<protein>
    <recommendedName>
        <fullName evidence="2">AttH domain-containing protein</fullName>
    </recommendedName>
</protein>
<reference evidence="3 4" key="1">
    <citation type="submission" date="2015-01" db="EMBL/GenBank/DDBJ databases">
        <title>The Genome Sequence of Exophiala spinifera CBS89968.</title>
        <authorList>
            <consortium name="The Broad Institute Genomics Platform"/>
            <person name="Cuomo C."/>
            <person name="de Hoog S."/>
            <person name="Gorbushina A."/>
            <person name="Stielow B."/>
            <person name="Teixiera M."/>
            <person name="Abouelleil A."/>
            <person name="Chapman S.B."/>
            <person name="Priest M."/>
            <person name="Young S.K."/>
            <person name="Wortman J."/>
            <person name="Nusbaum C."/>
            <person name="Birren B."/>
        </authorList>
    </citation>
    <scope>NUCLEOTIDE SEQUENCE [LARGE SCALE GENOMIC DNA]</scope>
    <source>
        <strain evidence="3 4">CBS 89968</strain>
    </source>
</reference>
<dbReference type="RefSeq" id="XP_016238531.1">
    <property type="nucleotide sequence ID" value="XM_016376961.1"/>
</dbReference>
<dbReference type="OrthoDB" id="5295747at2759"/>
<dbReference type="PANTHER" id="PTHR40617">
    <property type="entry name" value="TERPENE CYCLASE ASQC"/>
    <property type="match status" value="1"/>
</dbReference>
<evidence type="ECO:0000313" key="3">
    <source>
        <dbReference type="EMBL" id="KIW18315.1"/>
    </source>
</evidence>
<dbReference type="STRING" id="91928.A0A0D2BI64"/>
<dbReference type="InterPro" id="IPR023374">
    <property type="entry name" value="AttH-like_dom_sf"/>
</dbReference>
<keyword evidence="1" id="KW-0732">Signal</keyword>
<dbReference type="HOGENOM" id="CLU_046730_0_0_1"/>
<feature type="domain" description="AttH" evidence="2">
    <location>
        <begin position="123"/>
        <end position="226"/>
    </location>
</feature>
<dbReference type="Proteomes" id="UP000053328">
    <property type="component" value="Unassembled WGS sequence"/>
</dbReference>
<sequence>MARTALTLCCLVAAVYAVAVQNERRQNGYYFKPELATSYWNDSGLPILFNFSDSQFSNTVDGDPAGSSYWTSSSITGTNGQQYLAVSHALIFNGANNETFYRASVLPLSRPEDYSSFIVSTNESALAAGSQLKVTVDGNGFQGLTEDNVSQMRTYSNHDKVTFDITYNATSPALVDAAVGLFTFGTGVSYEWGLPNCYTEGALLVDGSSVTIDPANSFTWYDRQWNNGIPSTGNWTWFELHIPHTGYRLSVWAVDNAQPYQRLRFATI</sequence>
<accession>A0A0D2BI64</accession>
<dbReference type="VEuPathDB" id="FungiDB:PV08_02603"/>
<name>A0A0D2BI64_9EURO</name>
<organism evidence="3 4">
    <name type="scientific">Exophiala spinifera</name>
    <dbReference type="NCBI Taxonomy" id="91928"/>
    <lineage>
        <taxon>Eukaryota</taxon>
        <taxon>Fungi</taxon>
        <taxon>Dikarya</taxon>
        <taxon>Ascomycota</taxon>
        <taxon>Pezizomycotina</taxon>
        <taxon>Eurotiomycetes</taxon>
        <taxon>Chaetothyriomycetidae</taxon>
        <taxon>Chaetothyriales</taxon>
        <taxon>Herpotrichiellaceae</taxon>
        <taxon>Exophiala</taxon>
    </lineage>
</organism>
<dbReference type="EMBL" id="KN847493">
    <property type="protein sequence ID" value="KIW18315.1"/>
    <property type="molecule type" value="Genomic_DNA"/>
</dbReference>
<dbReference type="InterPro" id="IPR053112">
    <property type="entry name" value="Fungal_Dehydratase/Hydratase"/>
</dbReference>
<evidence type="ECO:0000259" key="2">
    <source>
        <dbReference type="Pfam" id="PF07143"/>
    </source>
</evidence>
<dbReference type="AlphaFoldDB" id="A0A0D2BI64"/>
<dbReference type="InterPro" id="IPR010791">
    <property type="entry name" value="AttH_dom"/>
</dbReference>
<feature type="chain" id="PRO_5002239123" description="AttH domain-containing protein" evidence="1">
    <location>
        <begin position="18"/>
        <end position="268"/>
    </location>
</feature>
<dbReference type="Gene3D" id="2.40.370.10">
    <property type="entry name" value="AttH-like domain"/>
    <property type="match status" value="1"/>
</dbReference>
<gene>
    <name evidence="3" type="ORF">PV08_02603</name>
</gene>
<evidence type="ECO:0000313" key="4">
    <source>
        <dbReference type="Proteomes" id="UP000053328"/>
    </source>
</evidence>
<keyword evidence="4" id="KW-1185">Reference proteome</keyword>
<dbReference type="PANTHER" id="PTHR40617:SF1">
    <property type="entry name" value="ATTH DOMAIN-CONTAINING PROTEIN-RELATED"/>
    <property type="match status" value="1"/>
</dbReference>
<feature type="signal peptide" evidence="1">
    <location>
        <begin position="1"/>
        <end position="17"/>
    </location>
</feature>
<proteinExistence type="predicted"/>
<evidence type="ECO:0000256" key="1">
    <source>
        <dbReference type="SAM" id="SignalP"/>
    </source>
</evidence>
<dbReference type="Pfam" id="PF07143">
    <property type="entry name" value="CrtC"/>
    <property type="match status" value="1"/>
</dbReference>
<dbReference type="SUPFAM" id="SSF159245">
    <property type="entry name" value="AttH-like"/>
    <property type="match status" value="1"/>
</dbReference>
<dbReference type="GeneID" id="27329686"/>